<evidence type="ECO:0000256" key="2">
    <source>
        <dbReference type="ARBA" id="ARBA00012438"/>
    </source>
</evidence>
<dbReference type="Proteomes" id="UP000070578">
    <property type="component" value="Unassembled WGS sequence"/>
</dbReference>
<dbReference type="PANTHER" id="PTHR43395:SF1">
    <property type="entry name" value="CHEMOTAXIS PROTEIN CHEA"/>
    <property type="match status" value="1"/>
</dbReference>
<dbReference type="AlphaFoldDB" id="A0A139BN73"/>
<comment type="function">
    <text evidence="7">Involved in the transmission of sensory signals from the chemoreceptors to the flagellar motors. CheA is autophosphorylated; it can transfer its phosphate group to either CheB or CheY.</text>
</comment>
<evidence type="ECO:0000313" key="9">
    <source>
        <dbReference type="EMBL" id="KXS30461.1"/>
    </source>
</evidence>
<dbReference type="PANTHER" id="PTHR43395">
    <property type="entry name" value="SENSOR HISTIDINE KINASE CHEA"/>
    <property type="match status" value="1"/>
</dbReference>
<keyword evidence="5" id="KW-0808">Transferase</keyword>
<comment type="caution">
    <text evidence="9">The sequence shown here is derived from an EMBL/GenBank/DDBJ whole genome shotgun (WGS) entry which is preliminary data.</text>
</comment>
<dbReference type="FunFam" id="3.30.565.10:FF:000016">
    <property type="entry name" value="Chemotaxis protein CheA, putative"/>
    <property type="match status" value="1"/>
</dbReference>
<dbReference type="SUPFAM" id="SSF55874">
    <property type="entry name" value="ATPase domain of HSP90 chaperone/DNA topoisomerase II/histidine kinase"/>
    <property type="match status" value="1"/>
</dbReference>
<evidence type="ECO:0000256" key="3">
    <source>
        <dbReference type="ARBA" id="ARBA00021495"/>
    </source>
</evidence>
<protein>
    <recommendedName>
        <fullName evidence="3">Chemotaxis protein CheA</fullName>
        <ecNumber evidence="2">2.7.13.3</ecNumber>
    </recommendedName>
</protein>
<dbReference type="GO" id="GO:0006935">
    <property type="term" value="P:chemotaxis"/>
    <property type="evidence" value="ECO:0007669"/>
    <property type="project" value="InterPro"/>
</dbReference>
<dbReference type="EC" id="2.7.13.3" evidence="2"/>
<reference evidence="9 10" key="2">
    <citation type="submission" date="2016-03" db="EMBL/GenBank/DDBJ databases">
        <title>New uncultured bacterium of the family Gallionellaceae from acid mine drainage: description and reconstruction of genome based on metagenomic analysis of microbial community.</title>
        <authorList>
            <person name="Kadnikov V."/>
            <person name="Ivasenko D."/>
            <person name="Beletsky A."/>
            <person name="Mardanov A."/>
            <person name="Danilova E."/>
            <person name="Pimenov N."/>
            <person name="Karnachuk O."/>
            <person name="Ravin N."/>
        </authorList>
    </citation>
    <scope>NUCLEOTIDE SEQUENCE [LARGE SCALE GENOMIC DNA]</scope>
    <source>
        <strain evidence="9">ShG14-8</strain>
    </source>
</reference>
<feature type="domain" description="Histidine kinase" evidence="8">
    <location>
        <begin position="107"/>
        <end position="362"/>
    </location>
</feature>
<dbReference type="PRINTS" id="PR00344">
    <property type="entry name" value="BCTRLSENSOR"/>
</dbReference>
<dbReference type="InterPro" id="IPR004358">
    <property type="entry name" value="Sig_transdc_His_kin-like_C"/>
</dbReference>
<reference evidence="9 10" key="1">
    <citation type="submission" date="2016-02" db="EMBL/GenBank/DDBJ databases">
        <authorList>
            <person name="Wen L."/>
            <person name="He K."/>
            <person name="Yang H."/>
        </authorList>
    </citation>
    <scope>NUCLEOTIDE SEQUENCE [LARGE SCALE GENOMIC DNA]</scope>
    <source>
        <strain evidence="9">ShG14-8</strain>
    </source>
</reference>
<name>A0A139BN73_9PROT</name>
<dbReference type="InterPro" id="IPR004105">
    <property type="entry name" value="CheA-like_dim"/>
</dbReference>
<evidence type="ECO:0000256" key="1">
    <source>
        <dbReference type="ARBA" id="ARBA00000085"/>
    </source>
</evidence>
<dbReference type="InterPro" id="IPR036890">
    <property type="entry name" value="HATPase_C_sf"/>
</dbReference>
<accession>A0A139BN73</accession>
<keyword evidence="4" id="KW-0597">Phosphoprotein</keyword>
<dbReference type="SMART" id="SM00387">
    <property type="entry name" value="HATPase_c"/>
    <property type="match status" value="1"/>
</dbReference>
<gene>
    <name evidence="9" type="ORF">AWT59_3414</name>
</gene>
<evidence type="ECO:0000313" key="10">
    <source>
        <dbReference type="Proteomes" id="UP000070578"/>
    </source>
</evidence>
<dbReference type="Gene3D" id="3.30.565.10">
    <property type="entry name" value="Histidine kinase-like ATPase, C-terminal domain"/>
    <property type="match status" value="1"/>
</dbReference>
<dbReference type="Pfam" id="PF02518">
    <property type="entry name" value="HATPase_c"/>
    <property type="match status" value="1"/>
</dbReference>
<evidence type="ECO:0000256" key="4">
    <source>
        <dbReference type="ARBA" id="ARBA00022553"/>
    </source>
</evidence>
<dbReference type="InterPro" id="IPR003594">
    <property type="entry name" value="HATPase_dom"/>
</dbReference>
<dbReference type="GO" id="GO:0000155">
    <property type="term" value="F:phosphorelay sensor kinase activity"/>
    <property type="evidence" value="ECO:0007669"/>
    <property type="project" value="InterPro"/>
</dbReference>
<dbReference type="EMBL" id="LSLI01000246">
    <property type="protein sequence ID" value="KXS30461.1"/>
    <property type="molecule type" value="Genomic_DNA"/>
</dbReference>
<evidence type="ECO:0000256" key="6">
    <source>
        <dbReference type="ARBA" id="ARBA00022777"/>
    </source>
</evidence>
<evidence type="ECO:0000256" key="7">
    <source>
        <dbReference type="ARBA" id="ARBA00035100"/>
    </source>
</evidence>
<dbReference type="InterPro" id="IPR051315">
    <property type="entry name" value="Bact_Chemotaxis_CheA"/>
</dbReference>
<evidence type="ECO:0000256" key="5">
    <source>
        <dbReference type="ARBA" id="ARBA00022679"/>
    </source>
</evidence>
<keyword evidence="6 9" id="KW-0418">Kinase</keyword>
<organism evidence="9 10">
    <name type="scientific">Candidatus Gallionella acididurans</name>
    <dbReference type="NCBI Taxonomy" id="1796491"/>
    <lineage>
        <taxon>Bacteria</taxon>
        <taxon>Pseudomonadati</taxon>
        <taxon>Pseudomonadota</taxon>
        <taxon>Betaproteobacteria</taxon>
        <taxon>Nitrosomonadales</taxon>
        <taxon>Gallionellaceae</taxon>
        <taxon>Gallionella</taxon>
    </lineage>
</organism>
<dbReference type="SMART" id="SM01231">
    <property type="entry name" value="H-kinase_dim"/>
    <property type="match status" value="1"/>
</dbReference>
<proteinExistence type="predicted"/>
<dbReference type="PROSITE" id="PS50109">
    <property type="entry name" value="HIS_KIN"/>
    <property type="match status" value="1"/>
</dbReference>
<evidence type="ECO:0000259" key="8">
    <source>
        <dbReference type="PROSITE" id="PS50109"/>
    </source>
</evidence>
<dbReference type="GO" id="GO:0005737">
    <property type="term" value="C:cytoplasm"/>
    <property type="evidence" value="ECO:0007669"/>
    <property type="project" value="InterPro"/>
</dbReference>
<sequence>MSSVQQIPIAPLQNVPPEDFTAVATHAPFPVFSLASETVRVSTQKLDAVMRQVEELLAPRLASAQRAKELREVADSFSTWKKQRARMRPALRLIERYVEGKAKSNGAAGGLAKFPIQELPKLLEHLEGEQLFMKTIEERLLRLSKFAAHDRRALAGMSDNLLHDVKEMHLLPFSSLFEIFPRFARELARDQGKQVELVIQGGEIEIDRRTLEEMKDPLMHLLRNCIDHGIEQPAMRQDKGKPACGNITVAIAQKDSGKIEIMVADDGAGIDPAKVKTAALKLKLISAEEAEKLDEAEAQALIFQSGITTSQIITDISGRGLGLAIVREKIERLGGVVTLESRHNGGVQDTGTSFRITLPLMLATFRGVLVRAGEHCFVIPALSVERV</sequence>
<feature type="non-terminal residue" evidence="9">
    <location>
        <position position="387"/>
    </location>
</feature>
<comment type="catalytic activity">
    <reaction evidence="1">
        <text>ATP + protein L-histidine = ADP + protein N-phospho-L-histidine.</text>
        <dbReference type="EC" id="2.7.13.3"/>
    </reaction>
</comment>
<dbReference type="InterPro" id="IPR005467">
    <property type="entry name" value="His_kinase_dom"/>
</dbReference>